<dbReference type="Pfam" id="PF25601">
    <property type="entry name" value="AAA_lid_14"/>
    <property type="match status" value="1"/>
</dbReference>
<accession>A0A1G8SFG6</accession>
<keyword evidence="3" id="KW-0805">Transcription regulation</keyword>
<dbReference type="SUPFAM" id="SSF52540">
    <property type="entry name" value="P-loop containing nucleoside triphosphate hydrolases"/>
    <property type="match status" value="1"/>
</dbReference>
<evidence type="ECO:0000256" key="3">
    <source>
        <dbReference type="ARBA" id="ARBA00023015"/>
    </source>
</evidence>
<reference evidence="5 6" key="1">
    <citation type="submission" date="2016-10" db="EMBL/GenBank/DDBJ databases">
        <authorList>
            <person name="de Groot N.N."/>
        </authorList>
    </citation>
    <scope>NUCLEOTIDE SEQUENCE [LARGE SCALE GENOMIC DNA]</scope>
    <source>
        <strain evidence="5 6">DSM 44892</strain>
    </source>
</reference>
<organism evidence="5 6">
    <name type="scientific">Rhodococcus triatomae</name>
    <dbReference type="NCBI Taxonomy" id="300028"/>
    <lineage>
        <taxon>Bacteria</taxon>
        <taxon>Bacillati</taxon>
        <taxon>Actinomycetota</taxon>
        <taxon>Actinomycetes</taxon>
        <taxon>Mycobacteriales</taxon>
        <taxon>Nocardiaceae</taxon>
        <taxon>Rhodococcus</taxon>
    </lineage>
</organism>
<dbReference type="Gene3D" id="1.10.8.60">
    <property type="match status" value="1"/>
</dbReference>
<dbReference type="InterPro" id="IPR009057">
    <property type="entry name" value="Homeodomain-like_sf"/>
</dbReference>
<evidence type="ECO:0000256" key="1">
    <source>
        <dbReference type="ARBA" id="ARBA00022741"/>
    </source>
</evidence>
<evidence type="ECO:0000313" key="6">
    <source>
        <dbReference type="Proteomes" id="UP000183263"/>
    </source>
</evidence>
<dbReference type="GO" id="GO:0043565">
    <property type="term" value="F:sequence-specific DNA binding"/>
    <property type="evidence" value="ECO:0007669"/>
    <property type="project" value="InterPro"/>
</dbReference>
<dbReference type="GO" id="GO:0005524">
    <property type="term" value="F:ATP binding"/>
    <property type="evidence" value="ECO:0007669"/>
    <property type="project" value="UniProtKB-KW"/>
</dbReference>
<evidence type="ECO:0000256" key="4">
    <source>
        <dbReference type="ARBA" id="ARBA00023163"/>
    </source>
</evidence>
<dbReference type="EMBL" id="FNDN01000021">
    <property type="protein sequence ID" value="SDJ27917.1"/>
    <property type="molecule type" value="Genomic_DNA"/>
</dbReference>
<dbReference type="AlphaFoldDB" id="A0A1G8SFG6"/>
<gene>
    <name evidence="5" type="ORF">SAMN05444695_12127</name>
</gene>
<sequence length="548" mass="58467">MDPEGGDAAVRPEIALSWKRSALSGLRPDIVPDPRPDPDTDLSSRLMEAAAPVLDEVRREIADTGFGVLLADSECRIVARIVDGTHLNRLMSHAGAELGSRFGEDRVGTTALGTPMEVRRGVAIHGTEHYLEQFKLLSCYGHPIVHPVTRRVEGVLDMTSISDRANPLFGPFLARAANDIERRLLEGSRISQQRLVEAFQRQTAESRFAVAALGEDLQLSNRSAADLLDISDLATLEALAADLSPGQSRTLGVELASGSPVLVRAERVTGTSGTVFVLESSGRRIVPRGGEPASLWNRTRATLTRLRDSAGAVAVTGEAGSGRSTAVRDLTGDRSASVLDATDIALDGLENWVQRLQRIVQTSPDVLALEEVQLLPEALLPVVAKLIDTSHPRVILTSAPVETVPAPTAGLIARCPGRVTLPPLRRVTGDIGEIARAVLESVDPGLRLSPSAVDALAACEWPGNLAELRVVLEAAAGARTSDRIRDTDLPATHRGSRRIARLGGRERAERQAIVDALVAASGNKARAAAALGISRSTLYVRMKALEIR</sequence>
<evidence type="ECO:0000313" key="5">
    <source>
        <dbReference type="EMBL" id="SDJ27917.1"/>
    </source>
</evidence>
<dbReference type="OrthoDB" id="5496274at2"/>
<keyword evidence="2" id="KW-0067">ATP-binding</keyword>
<dbReference type="InterPro" id="IPR027417">
    <property type="entry name" value="P-loop_NTPase"/>
</dbReference>
<dbReference type="PANTHER" id="PTHR32071">
    <property type="entry name" value="TRANSCRIPTIONAL REGULATORY PROTEIN"/>
    <property type="match status" value="1"/>
</dbReference>
<dbReference type="InterPro" id="IPR002078">
    <property type="entry name" value="Sigma_54_int"/>
</dbReference>
<evidence type="ECO:0000256" key="2">
    <source>
        <dbReference type="ARBA" id="ARBA00022840"/>
    </source>
</evidence>
<dbReference type="PROSITE" id="PS50045">
    <property type="entry name" value="SIGMA54_INTERACT_4"/>
    <property type="match status" value="1"/>
</dbReference>
<keyword evidence="6" id="KW-1185">Reference proteome</keyword>
<dbReference type="Gene3D" id="1.10.10.60">
    <property type="entry name" value="Homeodomain-like"/>
    <property type="match status" value="1"/>
</dbReference>
<dbReference type="InterPro" id="IPR058031">
    <property type="entry name" value="AAA_lid_NorR"/>
</dbReference>
<dbReference type="Proteomes" id="UP000183263">
    <property type="component" value="Unassembled WGS sequence"/>
</dbReference>
<dbReference type="PRINTS" id="PR01590">
    <property type="entry name" value="HTHFIS"/>
</dbReference>
<dbReference type="GO" id="GO:0006355">
    <property type="term" value="P:regulation of DNA-templated transcription"/>
    <property type="evidence" value="ECO:0007669"/>
    <property type="project" value="InterPro"/>
</dbReference>
<keyword evidence="1" id="KW-0547">Nucleotide-binding</keyword>
<name>A0A1G8SFG6_9NOCA</name>
<dbReference type="InterPro" id="IPR029016">
    <property type="entry name" value="GAF-like_dom_sf"/>
</dbReference>
<dbReference type="Pfam" id="PF02954">
    <property type="entry name" value="HTH_8"/>
    <property type="match status" value="1"/>
</dbReference>
<keyword evidence="4" id="KW-0804">Transcription</keyword>
<dbReference type="InterPro" id="IPR002197">
    <property type="entry name" value="HTH_Fis"/>
</dbReference>
<protein>
    <submittedName>
        <fullName evidence="5">Transcriptional regulator of acetoin/glycerol metabolism</fullName>
    </submittedName>
</protein>
<dbReference type="Gene3D" id="3.30.450.40">
    <property type="match status" value="1"/>
</dbReference>
<dbReference type="SUPFAM" id="SSF46689">
    <property type="entry name" value="Homeodomain-like"/>
    <property type="match status" value="1"/>
</dbReference>
<proteinExistence type="predicted"/>